<reference evidence="4 5" key="1">
    <citation type="submission" date="2007-08" db="EMBL/GenBank/DDBJ databases">
        <title>Complete sequence of Roseiflexus castenholzii DSM 13941.</title>
        <authorList>
            <consortium name="US DOE Joint Genome Institute"/>
            <person name="Copeland A."/>
            <person name="Lucas S."/>
            <person name="Lapidus A."/>
            <person name="Barry K."/>
            <person name="Glavina del Rio T."/>
            <person name="Dalin E."/>
            <person name="Tice H."/>
            <person name="Pitluck S."/>
            <person name="Thompson L.S."/>
            <person name="Brettin T."/>
            <person name="Bruce D."/>
            <person name="Detter J.C."/>
            <person name="Han C."/>
            <person name="Tapia R."/>
            <person name="Schmutz J."/>
            <person name="Larimer F."/>
            <person name="Land M."/>
            <person name="Hauser L."/>
            <person name="Kyrpides N."/>
            <person name="Mikhailova N."/>
            <person name="Bryant D.A."/>
            <person name="Hanada S."/>
            <person name="Tsukatani Y."/>
            <person name="Richardson P."/>
        </authorList>
    </citation>
    <scope>NUCLEOTIDE SEQUENCE [LARGE SCALE GENOMIC DNA]</scope>
    <source>
        <strain evidence="5">DSM 13941 / HLO8</strain>
    </source>
</reference>
<organism evidence="4 5">
    <name type="scientific">Roseiflexus castenholzii (strain DSM 13941 / HLO8)</name>
    <dbReference type="NCBI Taxonomy" id="383372"/>
    <lineage>
        <taxon>Bacteria</taxon>
        <taxon>Bacillati</taxon>
        <taxon>Chloroflexota</taxon>
        <taxon>Chloroflexia</taxon>
        <taxon>Chloroflexales</taxon>
        <taxon>Roseiflexineae</taxon>
        <taxon>Roseiflexaceae</taxon>
        <taxon>Roseiflexus</taxon>
    </lineage>
</organism>
<dbReference type="EMBL" id="CP000804">
    <property type="protein sequence ID" value="ABU58427.1"/>
    <property type="molecule type" value="Genomic_DNA"/>
</dbReference>
<proteinExistence type="predicted"/>
<protein>
    <submittedName>
        <fullName evidence="4">GCN5-related N-acetyltransferase</fullName>
    </submittedName>
</protein>
<keyword evidence="2" id="KW-0012">Acyltransferase</keyword>
<dbReference type="STRING" id="383372.Rcas_2344"/>
<gene>
    <name evidence="4" type="ordered locus">Rcas_2344</name>
</gene>
<evidence type="ECO:0000256" key="1">
    <source>
        <dbReference type="ARBA" id="ARBA00022679"/>
    </source>
</evidence>
<evidence type="ECO:0000259" key="3">
    <source>
        <dbReference type="PROSITE" id="PS51186"/>
    </source>
</evidence>
<sequence>MLHTWKVDEGVRVRPRTRPVKGCIGIRIRPFRRTDEEYAAVAAIVARAPAGEVCDFEYSNPAALRAFDEVFASDALPRRYVAVAPDGAIIGYAHTFPTTWIAEPGGFWAAVRVLPAYRRLTIGRQLLARALGEAHAAGGLFALAQVREQLADATDFAEQTGFTEMLRSWEMLLDPRVVDVAPLQRHVARAEASGIRLTTLAAQRAVDPDWLPKLHALHFTLNRDVPLPDAPNITLEWFEQFALTCPEAFFIAMDGDRYIGESVMHPDERQPGALKQHLTGVLREYRGRGVAMALKVLTIAYAQTCGYTQISTWVESTNASMLAINERLGFTRHPGLVVYRQDLT</sequence>
<accession>A7NLN1</accession>
<dbReference type="CDD" id="cd04301">
    <property type="entry name" value="NAT_SF"/>
    <property type="match status" value="2"/>
</dbReference>
<dbReference type="Pfam" id="PF00583">
    <property type="entry name" value="Acetyltransf_1"/>
    <property type="match status" value="2"/>
</dbReference>
<feature type="domain" description="N-acetyltransferase" evidence="3">
    <location>
        <begin position="26"/>
        <end position="184"/>
    </location>
</feature>
<evidence type="ECO:0000313" key="4">
    <source>
        <dbReference type="EMBL" id="ABU58427.1"/>
    </source>
</evidence>
<name>A7NLN1_ROSCS</name>
<dbReference type="GO" id="GO:0016747">
    <property type="term" value="F:acyltransferase activity, transferring groups other than amino-acyl groups"/>
    <property type="evidence" value="ECO:0007669"/>
    <property type="project" value="InterPro"/>
</dbReference>
<dbReference type="InterPro" id="IPR050832">
    <property type="entry name" value="Bact_Acetyltransf"/>
</dbReference>
<evidence type="ECO:0000256" key="2">
    <source>
        <dbReference type="ARBA" id="ARBA00023315"/>
    </source>
</evidence>
<keyword evidence="5" id="KW-1185">Reference proteome</keyword>
<dbReference type="InterPro" id="IPR000182">
    <property type="entry name" value="GNAT_dom"/>
</dbReference>
<evidence type="ECO:0000313" key="5">
    <source>
        <dbReference type="Proteomes" id="UP000000263"/>
    </source>
</evidence>
<dbReference type="PANTHER" id="PTHR43877">
    <property type="entry name" value="AMINOALKYLPHOSPHONATE N-ACETYLTRANSFERASE-RELATED-RELATED"/>
    <property type="match status" value="1"/>
</dbReference>
<dbReference type="Proteomes" id="UP000000263">
    <property type="component" value="Chromosome"/>
</dbReference>
<feature type="domain" description="N-acetyltransferase" evidence="3">
    <location>
        <begin position="201"/>
        <end position="344"/>
    </location>
</feature>
<dbReference type="eggNOG" id="COG1247">
    <property type="taxonomic scope" value="Bacteria"/>
</dbReference>
<dbReference type="HOGENOM" id="CLU_069610_0_0_0"/>
<dbReference type="Gene3D" id="3.40.630.30">
    <property type="match status" value="1"/>
</dbReference>
<keyword evidence="1 4" id="KW-0808">Transferase</keyword>
<dbReference type="PROSITE" id="PS51186">
    <property type="entry name" value="GNAT"/>
    <property type="match status" value="2"/>
</dbReference>
<dbReference type="eggNOG" id="COG1670">
    <property type="taxonomic scope" value="Bacteria"/>
</dbReference>
<dbReference type="InterPro" id="IPR016181">
    <property type="entry name" value="Acyl_CoA_acyltransferase"/>
</dbReference>
<dbReference type="AlphaFoldDB" id="A7NLN1"/>
<dbReference type="KEGG" id="rca:Rcas_2344"/>
<dbReference type="OrthoDB" id="139691at2"/>
<dbReference type="SUPFAM" id="SSF55729">
    <property type="entry name" value="Acyl-CoA N-acyltransferases (Nat)"/>
    <property type="match status" value="2"/>
</dbReference>
<dbReference type="RefSeq" id="WP_012120851.1">
    <property type="nucleotide sequence ID" value="NC_009767.1"/>
</dbReference>